<dbReference type="RefSeq" id="WP_198746030.1">
    <property type="nucleotide sequence ID" value="NZ_JAEHTE010000001.1"/>
</dbReference>
<organism evidence="1 2">
    <name type="scientific">Pseudomonas putida</name>
    <name type="common">Arthrobacter siderocapsulatus</name>
    <dbReference type="NCBI Taxonomy" id="303"/>
    <lineage>
        <taxon>Bacteria</taxon>
        <taxon>Pseudomonadati</taxon>
        <taxon>Pseudomonadota</taxon>
        <taxon>Gammaproteobacteria</taxon>
        <taxon>Pseudomonadales</taxon>
        <taxon>Pseudomonadaceae</taxon>
        <taxon>Pseudomonas</taxon>
    </lineage>
</organism>
<proteinExistence type="predicted"/>
<evidence type="ECO:0000313" key="1">
    <source>
        <dbReference type="EMBL" id="MBI6882411.1"/>
    </source>
</evidence>
<dbReference type="AlphaFoldDB" id="A0A8I1JH83"/>
<accession>A0A8I1JH83</accession>
<gene>
    <name evidence="1" type="ORF">JEU22_00510</name>
</gene>
<protein>
    <submittedName>
        <fullName evidence="1">Uncharacterized protein</fullName>
    </submittedName>
</protein>
<sequence>MRENDKITSMHRLINLFDQWLKRKADPIDCNEMDLQRRQAFFLAAPELTSLEGAYRVAVAWEKALKTVGVDSKPVTELPSTIDGFLRLRASDLTPEILKDGARFTKSWAKQIGARFTYDYAELVKRIHAKDKSSIEHIHPAFISDLMAAEYLLAMSKSSVQGSRQKGWLFQEADFVKGDLFMHTTILLDQDVPLASEWRLKSLKDSVLQAIVEARKGRAKQLCPPWLRRQDLLERMITDGFWPSGVNGNTTLSVRISDDMDIRDQMISFMKTRETEHYEATCLKGLIKRTPTEIVVACADTAALKKSLLRLYSREELLPYVKSDLHIKGMIVTEELGL</sequence>
<comment type="caution">
    <text evidence="1">The sequence shown here is derived from an EMBL/GenBank/DDBJ whole genome shotgun (WGS) entry which is preliminary data.</text>
</comment>
<reference evidence="1" key="1">
    <citation type="submission" date="2020-12" db="EMBL/GenBank/DDBJ databases">
        <title>Enhanced detection system for hospital associated transmission using whole genome sequencing surveillance.</title>
        <authorList>
            <person name="Harrison L.H."/>
            <person name="Van Tyne D."/>
            <person name="Marsh J.W."/>
            <person name="Griffith M.P."/>
            <person name="Snyder D.J."/>
            <person name="Cooper V.S."/>
            <person name="Mustapha M."/>
        </authorList>
    </citation>
    <scope>NUCLEOTIDE SEQUENCE</scope>
    <source>
        <strain evidence="1">PSB00042</strain>
    </source>
</reference>
<dbReference type="Proteomes" id="UP000637061">
    <property type="component" value="Unassembled WGS sequence"/>
</dbReference>
<name>A0A8I1JH83_PSEPU</name>
<dbReference type="EMBL" id="JAEHTE010000001">
    <property type="protein sequence ID" value="MBI6882411.1"/>
    <property type="molecule type" value="Genomic_DNA"/>
</dbReference>
<evidence type="ECO:0000313" key="2">
    <source>
        <dbReference type="Proteomes" id="UP000637061"/>
    </source>
</evidence>